<dbReference type="Proteomes" id="UP000077384">
    <property type="component" value="Unassembled WGS sequence"/>
</dbReference>
<dbReference type="EMBL" id="LROR01000033">
    <property type="protein sequence ID" value="OBR96464.1"/>
    <property type="molecule type" value="Genomic_DNA"/>
</dbReference>
<dbReference type="PATRIC" id="fig|1705578.3.peg.3024"/>
<comment type="caution">
    <text evidence="1">The sequence shown here is derived from an EMBL/GenBank/DDBJ whole genome shotgun (WGS) entry which is preliminary data.</text>
</comment>
<proteinExistence type="predicted"/>
<keyword evidence="4" id="KW-1185">Reference proteome</keyword>
<dbReference type="Pfam" id="PF18934">
    <property type="entry name" value="DUF5682"/>
    <property type="match status" value="1"/>
</dbReference>
<name>A0A168PC67_9CLOT</name>
<dbReference type="Proteomes" id="UP000093694">
    <property type="component" value="Unassembled WGS sequence"/>
</dbReference>
<evidence type="ECO:0000313" key="2">
    <source>
        <dbReference type="EMBL" id="OBR96464.1"/>
    </source>
</evidence>
<sequence length="803" mass="91887">MEKLLRSKEMDKINKLFNTAFDLRSNLVFFPVRHHSPVCSYHLRNTIEEYLPEIILIEGPVDGDSIKDSLSHEDSNPPFAIYYSYSDSKGFIDDTKGKYRCYYPFLDYSPEFVGIREGKKKNIETRFIDLSYADILINSKKGKGLLKKEDKLSYNDDYFFEENKFIEELCKREGCRSFNEFWEKLFEIQGLYISKEDFVKNMLSYCYLSRMCSTKEELVSEGCIARETFMASKIQEACSSYNKVLVITGGFHTYGIISLLDKKVEFKLKKIDEKDKGVYVMPYSMEALDQLNGYSSGMPFPNFYEGVWKRLDESSETAYKNSVLSNIIQNGKKVRKNDGCISTFDEICAFDMAGGLSNLRGKRQPGVYELIDSITSSFIKGDLNISTEDPLKILYKDLTGNKIGKLCREVDVPPLVHDFKDACAKYKLKINTTVKQEISLDIFSSKRHREISCLMHRMAFLNTNFSKLIKGPNIFLKRNVNLIRETWYYKWNTQVDAALIENSVYGGTLKEASTSLIKKNMSECGKSAENISKLLVLSFNMGLDEIFNSAISSLKNVIAEDGSIYSLINCLYYLNYIYTMRELYFMNSMNEVKNIIFYVYSKICILIPDMASINEEEALKGVNSLKEVFNIVMKRELDLDDTLLKEALFSLLRFDSVNAGIEGAASGILYGLNELKAEEAAKSVEGYIFGTKEKALKAPSFLNGLFSTARDLVFVEGSILKSIDKFINEVEDEDFIRIIPQLRLAFSYFIPREVDEIGEKVAKNYKVSKVHFDELKVISPEILKLGSEIDKYAAEKMEQSGII</sequence>
<evidence type="ECO:0000313" key="4">
    <source>
        <dbReference type="Proteomes" id="UP000093694"/>
    </source>
</evidence>
<reference evidence="1 3" key="1">
    <citation type="journal article" date="2015" name="Biotechnol. Bioeng.">
        <title>Genome sequence and phenotypic characterization of Caulobacter segnis.</title>
        <authorList>
            <person name="Patel S."/>
            <person name="Fletcher B."/>
            <person name="Scott D.C."/>
            <person name="Ely B."/>
        </authorList>
    </citation>
    <scope>NUCLEOTIDE SEQUENCE [LARGE SCALE GENOMIC DNA]</scope>
    <source>
        <strain evidence="1 3">PS02</strain>
    </source>
</reference>
<dbReference type="EMBL" id="LITQ01000040">
    <property type="protein sequence ID" value="OAA87564.1"/>
    <property type="molecule type" value="Genomic_DNA"/>
</dbReference>
<evidence type="ECO:0000313" key="3">
    <source>
        <dbReference type="Proteomes" id="UP000077384"/>
    </source>
</evidence>
<protein>
    <submittedName>
        <fullName evidence="1">Uncharacterized protein</fullName>
    </submittedName>
</protein>
<dbReference type="RefSeq" id="WP_063602383.1">
    <property type="nucleotide sequence ID" value="NZ_LITQ01000040.1"/>
</dbReference>
<dbReference type="AlphaFoldDB" id="A0A168PC67"/>
<evidence type="ECO:0000313" key="1">
    <source>
        <dbReference type="EMBL" id="OAA87564.1"/>
    </source>
</evidence>
<reference evidence="2 4" key="2">
    <citation type="journal article" date="2016" name="Front. Microbiol.">
        <title>Industrial Acetogenic Biocatalysts: A Comparative Metabolic and Genomic Analysis.</title>
        <authorList>
            <person name="Bengelsdorf F."/>
            <person name="Poehlein A."/>
            <person name="Sonja S."/>
            <person name="Erz C."/>
            <person name="Hummel T."/>
            <person name="Hoffmeister S."/>
            <person name="Daniel R."/>
            <person name="Durre P."/>
        </authorList>
    </citation>
    <scope>NUCLEOTIDE SEQUENCE [LARGE SCALE GENOMIC DNA]</scope>
    <source>
        <strain evidence="2 4">PTA-10522</strain>
    </source>
</reference>
<organism evidence="1 3">
    <name type="scientific">Clostridium coskatii</name>
    <dbReference type="NCBI Taxonomy" id="1705578"/>
    <lineage>
        <taxon>Bacteria</taxon>
        <taxon>Bacillati</taxon>
        <taxon>Bacillota</taxon>
        <taxon>Clostridia</taxon>
        <taxon>Eubacteriales</taxon>
        <taxon>Clostridiaceae</taxon>
        <taxon>Clostridium</taxon>
    </lineage>
</organism>
<gene>
    <name evidence="2" type="ORF">CLCOS_09020</name>
    <name evidence="1" type="ORF">WX73_02746</name>
</gene>
<accession>A0A168PC67</accession>
<dbReference type="InterPro" id="IPR043737">
    <property type="entry name" value="DUF5682"/>
</dbReference>